<feature type="active site" description="Proton acceptor" evidence="15">
    <location>
        <position position="182"/>
    </location>
</feature>
<dbReference type="PATRIC" id="fig|932677.3.peg.4378"/>
<comment type="pathway">
    <text evidence="12 14">Nucleotide-sugar biosynthesis; UDP-4-deoxy-4-formamido-beta-L-arabinose biosynthesis; UDP-4-deoxy-4-formamido-beta-L-arabinose from UDP-alpha-D-glucuronate: step 2/3.</text>
</comment>
<dbReference type="HAMAP" id="MF_01167">
    <property type="entry name" value="ArnB_transfer"/>
    <property type="match status" value="1"/>
</dbReference>
<keyword evidence="7 14" id="KW-0448">Lipopolysaccharide biosynthesis</keyword>
<keyword evidence="3 14" id="KW-0441">Lipid A biosynthesis</keyword>
<dbReference type="OrthoDB" id="9804264at2"/>
<evidence type="ECO:0000256" key="10">
    <source>
        <dbReference type="ARBA" id="ARBA00050493"/>
    </source>
</evidence>
<evidence type="ECO:0000256" key="15">
    <source>
        <dbReference type="PIRSR" id="PIRSR000390-1"/>
    </source>
</evidence>
<dbReference type="PIRSF" id="PIRSF000390">
    <property type="entry name" value="PLP_StrS"/>
    <property type="match status" value="1"/>
</dbReference>
<dbReference type="Gene3D" id="3.90.1150.10">
    <property type="entry name" value="Aspartate Aminotransferase, domain 1"/>
    <property type="match status" value="1"/>
</dbReference>
<dbReference type="GO" id="GO:0009103">
    <property type="term" value="P:lipopolysaccharide biosynthetic process"/>
    <property type="evidence" value="ECO:0007669"/>
    <property type="project" value="UniProtKB-UniRule"/>
</dbReference>
<keyword evidence="9 14" id="KW-0046">Antibiotic resistance</keyword>
<dbReference type="CDD" id="cd00616">
    <property type="entry name" value="AHBA_syn"/>
    <property type="match status" value="1"/>
</dbReference>
<keyword evidence="2 14" id="KW-0444">Lipid biosynthesis</keyword>
<reference evidence="18" key="1">
    <citation type="journal article" date="2012" name="Appl. Microbiol. Biotechnol.">
        <title>The complete genome sequence of Pantoea ananatis AJ13355, an organism with great biotechnological potential.</title>
        <authorList>
            <person name="Hara Y."/>
            <person name="Kadotani N."/>
            <person name="Izui H."/>
            <person name="Katashkina J.I."/>
            <person name="Kuvaeva T.M."/>
            <person name="Andreeva I.G."/>
            <person name="Golubeva L.I."/>
            <person name="Malko D.B."/>
            <person name="Makeev V.J."/>
            <person name="Mashko S.V."/>
            <person name="Kozlov Y.I."/>
        </authorList>
    </citation>
    <scope>NUCLEOTIDE SEQUENCE [LARGE SCALE GENOMIC DNA]</scope>
    <source>
        <strain evidence="18">AJ13355</strain>
        <plasmid evidence="18">Plasmid pEA320</plasmid>
    </source>
</reference>
<protein>
    <recommendedName>
        <fullName evidence="14">UDP-4-amino-4-deoxy-L-arabinose--oxoglutarate aminotransferase</fullName>
        <ecNumber evidence="14">2.6.1.87</ecNumber>
    </recommendedName>
    <alternativeName>
        <fullName evidence="14">UDP-(beta-L-threo-pentapyranosyl-4''-ulose diphosphate) aminotransferase</fullName>
        <shortName evidence="14">UDP-Ara4O aminotransferase</shortName>
    </alternativeName>
    <alternativeName>
        <fullName evidence="14">UDP-4-amino-4-deoxy-L-arabinose aminotransferase</fullName>
    </alternativeName>
</protein>
<dbReference type="FunFam" id="3.90.1150.10:FF:000030">
    <property type="entry name" value="UDP-4-amino-4-deoxy-L-arabinose--oxoglutarate aminotransferase"/>
    <property type="match status" value="1"/>
</dbReference>
<evidence type="ECO:0000256" key="13">
    <source>
        <dbReference type="ARBA" id="ARBA00061345"/>
    </source>
</evidence>
<evidence type="ECO:0000313" key="17">
    <source>
        <dbReference type="EMBL" id="BAK13875.1"/>
    </source>
</evidence>
<dbReference type="InterPro" id="IPR015421">
    <property type="entry name" value="PyrdxlP-dep_Trfase_major"/>
</dbReference>
<dbReference type="EC" id="2.6.1.87" evidence="14"/>
<keyword evidence="4 14" id="KW-0032">Aminotransferase</keyword>
<organism evidence="17 18">
    <name type="scientific">Pantoea ananatis (strain AJ13355)</name>
    <dbReference type="NCBI Taxonomy" id="932677"/>
    <lineage>
        <taxon>Bacteria</taxon>
        <taxon>Pseudomonadati</taxon>
        <taxon>Pseudomonadota</taxon>
        <taxon>Gammaproteobacteria</taxon>
        <taxon>Enterobacterales</taxon>
        <taxon>Erwiniaceae</taxon>
        <taxon>Pantoea</taxon>
    </lineage>
</organism>
<dbReference type="KEGG" id="paj:PAJ_p0007"/>
<dbReference type="UniPathway" id="UPA00030"/>
<accession>A0A0H3LAB0</accession>
<dbReference type="NCBIfam" id="NF008658">
    <property type="entry name" value="PRK11658.1"/>
    <property type="match status" value="1"/>
</dbReference>
<dbReference type="eggNOG" id="COG0399">
    <property type="taxonomic scope" value="Bacteria"/>
</dbReference>
<dbReference type="GO" id="GO:0016020">
    <property type="term" value="C:membrane"/>
    <property type="evidence" value="ECO:0007669"/>
    <property type="project" value="GOC"/>
</dbReference>
<dbReference type="GO" id="GO:0030170">
    <property type="term" value="F:pyridoxal phosphate binding"/>
    <property type="evidence" value="ECO:0007669"/>
    <property type="project" value="TreeGrafter"/>
</dbReference>
<geneLocation type="plasmid" evidence="17 18">
    <name>pEA320</name>
</geneLocation>
<dbReference type="HOGENOM" id="CLU_033332_0_3_6"/>
<dbReference type="Proteomes" id="UP000006690">
    <property type="component" value="Plasmid pEA320"/>
</dbReference>
<dbReference type="UniPathway" id="UPA00032">
    <property type="reaction ID" value="UER00493"/>
</dbReference>
<evidence type="ECO:0000256" key="6">
    <source>
        <dbReference type="ARBA" id="ARBA00022898"/>
    </source>
</evidence>
<dbReference type="FunFam" id="3.40.640.10:FF:000040">
    <property type="entry name" value="UDP-4-amino-4-deoxy-L-arabinose--oxoglutarate aminotransferase"/>
    <property type="match status" value="1"/>
</dbReference>
<keyword evidence="5 14" id="KW-0808">Transferase</keyword>
<dbReference type="GO" id="GO:0099620">
    <property type="term" value="F:UDP-4-amino-4-deoxy-L-arabinose aminotransferase"/>
    <property type="evidence" value="ECO:0007669"/>
    <property type="project" value="UniProtKB-EC"/>
</dbReference>
<evidence type="ECO:0000256" key="14">
    <source>
        <dbReference type="HAMAP-Rule" id="MF_01167"/>
    </source>
</evidence>
<comment type="catalytic activity">
    <reaction evidence="10 14">
        <text>UDP-4-amino-4-deoxy-beta-L-arabinose + 2-oxoglutarate = UDP-beta-L-threo-pentopyranos-4-ulose + L-glutamate</text>
        <dbReference type="Rhea" id="RHEA:24710"/>
        <dbReference type="ChEBI" id="CHEBI:16810"/>
        <dbReference type="ChEBI" id="CHEBI:29985"/>
        <dbReference type="ChEBI" id="CHEBI:58708"/>
        <dbReference type="ChEBI" id="CHEBI:58710"/>
        <dbReference type="EC" id="2.6.1.87"/>
    </reaction>
</comment>
<evidence type="ECO:0000256" key="11">
    <source>
        <dbReference type="ARBA" id="ARBA00057776"/>
    </source>
</evidence>
<dbReference type="SUPFAM" id="SSF53383">
    <property type="entry name" value="PLP-dependent transferases"/>
    <property type="match status" value="1"/>
</dbReference>
<name>A0A0H3LAB0_PANAA</name>
<dbReference type="PANTHER" id="PTHR30244">
    <property type="entry name" value="TRANSAMINASE"/>
    <property type="match status" value="1"/>
</dbReference>
<evidence type="ECO:0000256" key="16">
    <source>
        <dbReference type="PIRSR" id="PIRSR000390-2"/>
    </source>
</evidence>
<evidence type="ECO:0000256" key="3">
    <source>
        <dbReference type="ARBA" id="ARBA00022556"/>
    </source>
</evidence>
<gene>
    <name evidence="14 17" type="primary">arnB</name>
    <name evidence="17" type="ORF">PAJ_p0007</name>
</gene>
<dbReference type="InterPro" id="IPR015424">
    <property type="entry name" value="PyrdxlP-dep_Trfase"/>
</dbReference>
<dbReference type="PANTHER" id="PTHR30244:SF41">
    <property type="entry name" value="UDP-4-AMINO-4-DEOXY-L-ARABINOSE--OXOGLUTARATE AMINOTRANSFERASE"/>
    <property type="match status" value="1"/>
</dbReference>
<dbReference type="Gene3D" id="3.40.640.10">
    <property type="entry name" value="Type I PLP-dependent aspartate aminotransferase-like (Major domain)"/>
    <property type="match status" value="1"/>
</dbReference>
<evidence type="ECO:0000256" key="8">
    <source>
        <dbReference type="ARBA" id="ARBA00023098"/>
    </source>
</evidence>
<comment type="cofactor">
    <cofactor evidence="1 14">
        <name>pyridoxal 5'-phosphate</name>
        <dbReference type="ChEBI" id="CHEBI:597326"/>
    </cofactor>
</comment>
<keyword evidence="17" id="KW-0614">Plasmid</keyword>
<proteinExistence type="inferred from homology"/>
<dbReference type="GO" id="GO:0009245">
    <property type="term" value="P:lipid A biosynthetic process"/>
    <property type="evidence" value="ECO:0007669"/>
    <property type="project" value="UniProtKB-KW"/>
</dbReference>
<evidence type="ECO:0000256" key="9">
    <source>
        <dbReference type="ARBA" id="ARBA00023251"/>
    </source>
</evidence>
<keyword evidence="8 14" id="KW-0443">Lipid metabolism</keyword>
<feature type="modified residue" description="N6-(pyridoxal phosphate)lysine" evidence="14 16">
    <location>
        <position position="182"/>
    </location>
</feature>
<comment type="similarity">
    <text evidence="13 14">Belongs to the DegT/DnrJ/EryC1 family. ArnB subfamily.</text>
</comment>
<comment type="subunit">
    <text evidence="14">Homodimer.</text>
</comment>
<evidence type="ECO:0000313" key="18">
    <source>
        <dbReference type="Proteomes" id="UP000006690"/>
    </source>
</evidence>
<evidence type="ECO:0000256" key="7">
    <source>
        <dbReference type="ARBA" id="ARBA00022985"/>
    </source>
</evidence>
<evidence type="ECO:0000256" key="4">
    <source>
        <dbReference type="ARBA" id="ARBA00022576"/>
    </source>
</evidence>
<evidence type="ECO:0000256" key="2">
    <source>
        <dbReference type="ARBA" id="ARBA00022516"/>
    </source>
</evidence>
<dbReference type="Pfam" id="PF01041">
    <property type="entry name" value="DegT_DnrJ_EryC1"/>
    <property type="match status" value="1"/>
</dbReference>
<evidence type="ECO:0000256" key="12">
    <source>
        <dbReference type="ARBA" id="ARBA00060687"/>
    </source>
</evidence>
<comment type="function">
    <text evidence="11 14">Catalyzes the conversion of UDP-4-keto-arabinose (UDP-Ara4O) to UDP-4-amino-4-deoxy-L-arabinose (UDP-L-Ara4N). The modified arabinose is attached to lipid A and is required for resistance to polymyxin and cationic antimicrobial peptides.</text>
</comment>
<dbReference type="InterPro" id="IPR000653">
    <property type="entry name" value="DegT/StrS_aminotransferase"/>
</dbReference>
<dbReference type="EMBL" id="AP012033">
    <property type="protein sequence ID" value="BAK13875.1"/>
    <property type="molecule type" value="Genomic_DNA"/>
</dbReference>
<comment type="pathway">
    <text evidence="14">Bacterial outer membrane biogenesis; lipopolysaccharide biosynthesis.</text>
</comment>
<evidence type="ECO:0000256" key="1">
    <source>
        <dbReference type="ARBA" id="ARBA00001933"/>
    </source>
</evidence>
<sequence>MMAFLPFSRPFLGETELSAVRDVFASGWITTGPKCAELERAFCQLTGNQHAIAVTSATAGMHVMLMALGIKAGDEVITPSLTWVSTLNIITLLGATPVMIDIDVDNLMVTPEAIEAAITPNTKAIIPVHYAGAPADIDAIYAIGKRHGIPVIEDAAHAAGTYYKGKHVGGHGNAIFSFHAIKNMTCAEGGLVVTDDAALADRIRSLKFHGLGVDAFDRQTHGRQPQAEVIMPGFKYNLPDISAAIALVQLEKLPEINQRRAAIAQRYLEALKDTPFKPLVPPAWSHQHAWHLFIIRVDEQACGFSRDALMQKLKEQDIGTGLHFRAAHTHKYYREHYPQLSLPATEWNSERICSIPLFPDMTDDDVERVISALRELTGV</sequence>
<dbReference type="InterPro" id="IPR015422">
    <property type="entry name" value="PyrdxlP-dep_Trfase_small"/>
</dbReference>
<dbReference type="GO" id="GO:0046677">
    <property type="term" value="P:response to antibiotic"/>
    <property type="evidence" value="ECO:0007669"/>
    <property type="project" value="UniProtKB-KW"/>
</dbReference>
<evidence type="ECO:0000256" key="5">
    <source>
        <dbReference type="ARBA" id="ARBA00022679"/>
    </source>
</evidence>
<dbReference type="AlphaFoldDB" id="A0A0H3LAB0"/>
<keyword evidence="6 14" id="KW-0663">Pyridoxal phosphate</keyword>
<dbReference type="InterPro" id="IPR022850">
    <property type="entry name" value="ArnB_NH2Trfase"/>
</dbReference>